<comment type="caution">
    <text evidence="3">The sequence shown here is derived from an EMBL/GenBank/DDBJ whole genome shotgun (WGS) entry which is preliminary data.</text>
</comment>
<dbReference type="PROSITE" id="PS51781">
    <property type="entry name" value="SH3B"/>
    <property type="match status" value="1"/>
</dbReference>
<reference evidence="3" key="1">
    <citation type="submission" date="2020-04" db="EMBL/GenBank/DDBJ databases">
        <authorList>
            <person name="Zhang T."/>
        </authorList>
    </citation>
    <scope>NUCLEOTIDE SEQUENCE</scope>
    <source>
        <strain evidence="3">HKST-UBA01</strain>
    </source>
</reference>
<evidence type="ECO:0000256" key="1">
    <source>
        <dbReference type="SAM" id="MobiDB-lite"/>
    </source>
</evidence>
<feature type="compositionally biased region" description="Low complexity" evidence="1">
    <location>
        <begin position="112"/>
        <end position="121"/>
    </location>
</feature>
<dbReference type="Gene3D" id="2.30.30.40">
    <property type="entry name" value="SH3 Domains"/>
    <property type="match status" value="1"/>
</dbReference>
<dbReference type="SMART" id="SM00287">
    <property type="entry name" value="SH3b"/>
    <property type="match status" value="1"/>
</dbReference>
<dbReference type="Pfam" id="PF08239">
    <property type="entry name" value="SH3_3"/>
    <property type="match status" value="1"/>
</dbReference>
<accession>A0A956M1X7</accession>
<evidence type="ECO:0000313" key="3">
    <source>
        <dbReference type="EMBL" id="MCA9728405.1"/>
    </source>
</evidence>
<dbReference type="EMBL" id="JAGQHR010000374">
    <property type="protein sequence ID" value="MCA9728405.1"/>
    <property type="molecule type" value="Genomic_DNA"/>
</dbReference>
<dbReference type="InterPro" id="IPR003646">
    <property type="entry name" value="SH3-like_bac-type"/>
</dbReference>
<reference evidence="3" key="2">
    <citation type="journal article" date="2021" name="Microbiome">
        <title>Successional dynamics and alternative stable states in a saline activated sludge microbial community over 9 years.</title>
        <authorList>
            <person name="Wang Y."/>
            <person name="Ye J."/>
            <person name="Ju F."/>
            <person name="Liu L."/>
            <person name="Boyd J.A."/>
            <person name="Deng Y."/>
            <person name="Parks D.H."/>
            <person name="Jiang X."/>
            <person name="Yin X."/>
            <person name="Woodcroft B.J."/>
            <person name="Tyson G.W."/>
            <person name="Hugenholtz P."/>
            <person name="Polz M.F."/>
            <person name="Zhang T."/>
        </authorList>
    </citation>
    <scope>NUCLEOTIDE SEQUENCE</scope>
    <source>
        <strain evidence="3">HKST-UBA01</strain>
    </source>
</reference>
<feature type="region of interest" description="Disordered" evidence="1">
    <location>
        <begin position="91"/>
        <end position="125"/>
    </location>
</feature>
<dbReference type="InterPro" id="IPR036028">
    <property type="entry name" value="SH3-like_dom_sf"/>
</dbReference>
<evidence type="ECO:0000313" key="4">
    <source>
        <dbReference type="Proteomes" id="UP000697710"/>
    </source>
</evidence>
<dbReference type="AlphaFoldDB" id="A0A956M1X7"/>
<feature type="domain" description="SH3b" evidence="2">
    <location>
        <begin position="26"/>
        <end position="91"/>
    </location>
</feature>
<sequence length="241" mass="26018">MRRLIALLLVSLLFLGELLPVVAFAQTEAHVRITATSLNVRSGPGTDFEVLGSVKKGEVVVQLRESPGWVQIQLESGTIGWVSDKYVEVVETTPTPTPPTREPAATPPPPQQQQTPRQTSSSGGGGSAFGSVFKWSCLLGAVVMGGLAYNEKSKGDDAYDEYKSLVNAGKPQEADVKFLEAEDHDDTARTYVMVSGGLFVLWVAQQFVFKGGSSNYEAGTAPLTFDPLHQNVEARFVLARF</sequence>
<gene>
    <name evidence="3" type="ORF">KC729_12025</name>
</gene>
<feature type="compositionally biased region" description="Pro residues" evidence="1">
    <location>
        <begin position="95"/>
        <end position="111"/>
    </location>
</feature>
<dbReference type="SUPFAM" id="SSF50044">
    <property type="entry name" value="SH3-domain"/>
    <property type="match status" value="1"/>
</dbReference>
<proteinExistence type="predicted"/>
<dbReference type="Proteomes" id="UP000697710">
    <property type="component" value="Unassembled WGS sequence"/>
</dbReference>
<protein>
    <submittedName>
        <fullName evidence="3">SH3 domain-containing protein</fullName>
    </submittedName>
</protein>
<evidence type="ECO:0000259" key="2">
    <source>
        <dbReference type="PROSITE" id="PS51781"/>
    </source>
</evidence>
<organism evidence="3 4">
    <name type="scientific">Eiseniibacteriota bacterium</name>
    <dbReference type="NCBI Taxonomy" id="2212470"/>
    <lineage>
        <taxon>Bacteria</taxon>
        <taxon>Candidatus Eiseniibacteriota</taxon>
    </lineage>
</organism>
<name>A0A956M1X7_UNCEI</name>